<sequence>MSLDDLYNNFKIVKQEVRGTTSTNISSPNMAFVSSPSPNNTSEVPTVFGVSTASPQVNTANLSDATVYAFLANQPNGSQLMYEDLEQIHEDDLEEIDSKWQLALMEVILLVMTSLKNQETTRRTVNVEDTSSKAMVAIDGAGFDWSYIADDEAPINMAFMALSDLEEIYPTSLTSRSLMEDMLHFREELKVVRLLAKMCDKKNSVLFTNTECFVMSYDFKLADESHVLLKVPRKNNMYSVDMKNIVPKKDLTCLVAKATNDESMLWHRRLGHINFKNINKLVKDHLMRGLPLKLFKNDQTCVACLKGKQHKVSFKSKIQKFTWVFFLATKDETSRILKSFKTKIENLVDKKVKIIICDNGTEFKNKVMNEFCEEKGIKGEYSVARTPQQNKVTERRNRTLIGEAKTMLADSKLPITFWAEAVNIACYVQNRVLVVKPHFKTPYELFRGRTPTLNEGFFVGYSTNSKAYRVYNTRTKKVEENLHIKFLENKPLIANDGPKWLFDIDTLTELMNYVPVTTGTNFNDFAGKGTSFNAGQSSIEEGPSQDYILMPLGMTAYYLTLLQKIQMVKIWILMVQGGTQEEGIDYDEFFSPLARIKVIRLFLAYTSFTGFLVYQMDVKSAFLYERIEEEVYVCQPLGFKDPNYPDKVYKVEKALYDLHQAPRACQDKYVYEILRKFKYEYVKPVSTPMDKEKALLKDSDGDDVDVHLYMSMIGSLMYLTSSRPDIMFAFWHTASVRTLDNGEIELNATVDGQVKTITEASVRRHLKLADADGISTLPTTKIFEQLTLMGKSRTRTGRISIRIPKSNVPSSAIDEAIIKEMHDGLRRATTTASSLASEQGSGNISKTQTKATPSSPSSPITSLESGLGCYFTIGDSHVQARPEMSNLPNEPPLREGTTSRSKEGSMQYLELMEIYTKLSEKVTSSENELTSIKVVYNKTLITLTKRVKKLEKQLKNKGRRAFIDSSDDAEPSLDAEDSPKQGRMIAKIDKDKNVNLVKSNEQEEAHKTAEHTMKSKFSTASPQKDDDDITFVETLLNIQRSAAKDKRKGIMQEPELLKKIKEREREDPVKKDLELQKQLDERKEDKGDQAHDIDRSDPSVLRYHALQNRPFSKAEVRKNMCTYLKNQGGYKKSYFKGLSDQEEDEMKKYIKIVPDEEIAIDVIPLATKPPVIVDWKIISKGMINSYHIIRADGSSKRYTSMINLLENIDREDLETL</sequence>
<evidence type="ECO:0000313" key="5">
    <source>
        <dbReference type="EMBL" id="GEV15094.1"/>
    </source>
</evidence>
<dbReference type="InterPro" id="IPR036397">
    <property type="entry name" value="RNaseH_sf"/>
</dbReference>
<proteinExistence type="predicted"/>
<dbReference type="Pfam" id="PF25597">
    <property type="entry name" value="SH3_retrovirus"/>
    <property type="match status" value="1"/>
</dbReference>
<feature type="compositionally biased region" description="Polar residues" evidence="3">
    <location>
        <begin position="828"/>
        <end position="844"/>
    </location>
</feature>
<evidence type="ECO:0000256" key="3">
    <source>
        <dbReference type="SAM" id="MobiDB-lite"/>
    </source>
</evidence>
<dbReference type="Pfam" id="PF13976">
    <property type="entry name" value="gag_pre-integrs"/>
    <property type="match status" value="1"/>
</dbReference>
<dbReference type="InterPro" id="IPR039537">
    <property type="entry name" value="Retrotran_Ty1/copia-like"/>
</dbReference>
<dbReference type="GO" id="GO:0046872">
    <property type="term" value="F:metal ion binding"/>
    <property type="evidence" value="ECO:0007669"/>
    <property type="project" value="UniProtKB-KW"/>
</dbReference>
<comment type="caution">
    <text evidence="5">The sequence shown here is derived from an EMBL/GenBank/DDBJ whole genome shotgun (WGS) entry which is preliminary data.</text>
</comment>
<organism evidence="5">
    <name type="scientific">Tanacetum cinerariifolium</name>
    <name type="common">Dalmatian daisy</name>
    <name type="synonym">Chrysanthemum cinerariifolium</name>
    <dbReference type="NCBI Taxonomy" id="118510"/>
    <lineage>
        <taxon>Eukaryota</taxon>
        <taxon>Viridiplantae</taxon>
        <taxon>Streptophyta</taxon>
        <taxon>Embryophyta</taxon>
        <taxon>Tracheophyta</taxon>
        <taxon>Spermatophyta</taxon>
        <taxon>Magnoliopsida</taxon>
        <taxon>eudicotyledons</taxon>
        <taxon>Gunneridae</taxon>
        <taxon>Pentapetalae</taxon>
        <taxon>asterids</taxon>
        <taxon>campanulids</taxon>
        <taxon>Asterales</taxon>
        <taxon>Asteraceae</taxon>
        <taxon>Asteroideae</taxon>
        <taxon>Anthemideae</taxon>
        <taxon>Anthemidinae</taxon>
        <taxon>Tanacetum</taxon>
    </lineage>
</organism>
<dbReference type="InterPro" id="IPR013103">
    <property type="entry name" value="RVT_2"/>
</dbReference>
<name>A0A699GU62_TANCI</name>
<feature type="region of interest" description="Disordered" evidence="3">
    <location>
        <begin position="828"/>
        <end position="861"/>
    </location>
</feature>
<feature type="region of interest" description="Disordered" evidence="3">
    <location>
        <begin position="995"/>
        <end position="1024"/>
    </location>
</feature>
<feature type="compositionally biased region" description="Basic and acidic residues" evidence="3">
    <location>
        <begin position="1000"/>
        <end position="1013"/>
    </location>
</feature>
<evidence type="ECO:0000256" key="2">
    <source>
        <dbReference type="ARBA" id="ARBA00022801"/>
    </source>
</evidence>
<dbReference type="InterPro" id="IPR001584">
    <property type="entry name" value="Integrase_cat-core"/>
</dbReference>
<accession>A0A699GU62</accession>
<dbReference type="InterPro" id="IPR057670">
    <property type="entry name" value="SH3_retrovirus"/>
</dbReference>
<dbReference type="Pfam" id="PF07727">
    <property type="entry name" value="RVT_2"/>
    <property type="match status" value="1"/>
</dbReference>
<keyword evidence="2" id="KW-0378">Hydrolase</keyword>
<keyword evidence="1" id="KW-0479">Metal-binding</keyword>
<reference evidence="5" key="1">
    <citation type="journal article" date="2019" name="Sci. Rep.">
        <title>Draft genome of Tanacetum cinerariifolium, the natural source of mosquito coil.</title>
        <authorList>
            <person name="Yamashiro T."/>
            <person name="Shiraishi A."/>
            <person name="Satake H."/>
            <person name="Nakayama K."/>
        </authorList>
    </citation>
    <scope>NUCLEOTIDE SEQUENCE</scope>
</reference>
<dbReference type="GO" id="GO:0015074">
    <property type="term" value="P:DNA integration"/>
    <property type="evidence" value="ECO:0007669"/>
    <property type="project" value="InterPro"/>
</dbReference>
<feature type="region of interest" description="Disordered" evidence="3">
    <location>
        <begin position="881"/>
        <end position="905"/>
    </location>
</feature>
<dbReference type="PROSITE" id="PS50994">
    <property type="entry name" value="INTEGRASE"/>
    <property type="match status" value="1"/>
</dbReference>
<feature type="region of interest" description="Disordered" evidence="3">
    <location>
        <begin position="1080"/>
        <end position="1099"/>
    </location>
</feature>
<evidence type="ECO:0000259" key="4">
    <source>
        <dbReference type="PROSITE" id="PS50994"/>
    </source>
</evidence>
<feature type="domain" description="Integrase catalytic" evidence="4">
    <location>
        <begin position="287"/>
        <end position="450"/>
    </location>
</feature>
<feature type="region of interest" description="Disordered" evidence="3">
    <location>
        <begin position="962"/>
        <end position="982"/>
    </location>
</feature>
<dbReference type="InterPro" id="IPR012337">
    <property type="entry name" value="RNaseH-like_sf"/>
</dbReference>
<dbReference type="AlphaFoldDB" id="A0A699GU62"/>
<feature type="compositionally biased region" description="Basic and acidic residues" evidence="3">
    <location>
        <begin position="1080"/>
        <end position="1097"/>
    </location>
</feature>
<feature type="compositionally biased region" description="Low complexity" evidence="3">
    <location>
        <begin position="845"/>
        <end position="861"/>
    </location>
</feature>
<gene>
    <name evidence="5" type="ORF">Tci_087071</name>
</gene>
<dbReference type="SUPFAM" id="SSF53098">
    <property type="entry name" value="Ribonuclease H-like"/>
    <property type="match status" value="1"/>
</dbReference>
<dbReference type="InterPro" id="IPR025724">
    <property type="entry name" value="GAG-pre-integrase_dom"/>
</dbReference>
<evidence type="ECO:0000256" key="1">
    <source>
        <dbReference type="ARBA" id="ARBA00022723"/>
    </source>
</evidence>
<dbReference type="GO" id="GO:0003676">
    <property type="term" value="F:nucleic acid binding"/>
    <property type="evidence" value="ECO:0007669"/>
    <property type="project" value="InterPro"/>
</dbReference>
<dbReference type="PANTHER" id="PTHR42648">
    <property type="entry name" value="TRANSPOSASE, PUTATIVE-RELATED"/>
    <property type="match status" value="1"/>
</dbReference>
<feature type="compositionally biased region" description="Acidic residues" evidence="3">
    <location>
        <begin position="965"/>
        <end position="976"/>
    </location>
</feature>
<protein>
    <recommendedName>
        <fullName evidence="4">Integrase catalytic domain-containing protein</fullName>
    </recommendedName>
</protein>
<dbReference type="Gene3D" id="3.30.420.10">
    <property type="entry name" value="Ribonuclease H-like superfamily/Ribonuclease H"/>
    <property type="match status" value="1"/>
</dbReference>
<dbReference type="EMBL" id="BKCJ010015896">
    <property type="protein sequence ID" value="GEV15094.1"/>
    <property type="molecule type" value="Genomic_DNA"/>
</dbReference>
<dbReference type="PANTHER" id="PTHR42648:SF32">
    <property type="entry name" value="RIBONUCLEASE H-LIKE DOMAIN, GAG-PRE-INTEGRASE DOMAIN PROTEIN-RELATED"/>
    <property type="match status" value="1"/>
</dbReference>
<dbReference type="GO" id="GO:0016787">
    <property type="term" value="F:hydrolase activity"/>
    <property type="evidence" value="ECO:0007669"/>
    <property type="project" value="UniProtKB-KW"/>
</dbReference>